<evidence type="ECO:0000313" key="1">
    <source>
        <dbReference type="EMBL" id="MBT1699548.1"/>
    </source>
</evidence>
<keyword evidence="2" id="KW-1185">Reference proteome</keyword>
<proteinExistence type="predicted"/>
<gene>
    <name evidence="1" type="ORF">KK083_21800</name>
</gene>
<accession>A0AAP2GPW8</accession>
<reference evidence="1 2" key="1">
    <citation type="submission" date="2021-05" db="EMBL/GenBank/DDBJ databases">
        <title>A Polyphasic approach of four new species of the genus Ohtaekwangia: Ohtaekwangia histidinii sp. nov., Ohtaekwangia cretensis sp. nov., Ohtaekwangia indiensis sp. nov., Ohtaekwangia reichenbachii sp. nov. from diverse environment.</title>
        <authorList>
            <person name="Octaviana S."/>
        </authorList>
    </citation>
    <scope>NUCLEOTIDE SEQUENCE [LARGE SCALE GENOMIC DNA]</scope>
    <source>
        <strain evidence="1 2">PWU4</strain>
    </source>
</reference>
<dbReference type="AlphaFoldDB" id="A0AAP2GPW8"/>
<dbReference type="RefSeq" id="WP_254167563.1">
    <property type="nucleotide sequence ID" value="NZ_JAHESF010000026.1"/>
</dbReference>
<dbReference type="Proteomes" id="UP001319200">
    <property type="component" value="Unassembled WGS sequence"/>
</dbReference>
<name>A0AAP2GPW8_9BACT</name>
<protein>
    <submittedName>
        <fullName evidence="1">Uncharacterized protein</fullName>
    </submittedName>
</protein>
<sequence length="94" mass="11186">MCIRYMNLFYAFNGLHRVVEIGLVLLKRFIQLKLHYLAQITDVNELVQMRVVEHDTFLRYIQKLEMIILPHLPRQPESQADIGARIFDGMQKPF</sequence>
<comment type="caution">
    <text evidence="1">The sequence shown here is derived from an EMBL/GenBank/DDBJ whole genome shotgun (WGS) entry which is preliminary data.</text>
</comment>
<evidence type="ECO:0000313" key="2">
    <source>
        <dbReference type="Proteomes" id="UP001319200"/>
    </source>
</evidence>
<organism evidence="1 2">
    <name type="scientific">Chryseosolibacter histidini</name>
    <dbReference type="NCBI Taxonomy" id="2782349"/>
    <lineage>
        <taxon>Bacteria</taxon>
        <taxon>Pseudomonadati</taxon>
        <taxon>Bacteroidota</taxon>
        <taxon>Cytophagia</taxon>
        <taxon>Cytophagales</taxon>
        <taxon>Chryseotaleaceae</taxon>
        <taxon>Chryseosolibacter</taxon>
    </lineage>
</organism>
<dbReference type="EMBL" id="JAHESF010000026">
    <property type="protein sequence ID" value="MBT1699548.1"/>
    <property type="molecule type" value="Genomic_DNA"/>
</dbReference>